<dbReference type="InterPro" id="IPR011009">
    <property type="entry name" value="Kinase-like_dom_sf"/>
</dbReference>
<dbReference type="GO" id="GO:0005524">
    <property type="term" value="F:ATP binding"/>
    <property type="evidence" value="ECO:0007669"/>
    <property type="project" value="InterPro"/>
</dbReference>
<gene>
    <name evidence="2" type="ORF">SISSUDRAFT_388220</name>
</gene>
<keyword evidence="2" id="KW-0808">Transferase</keyword>
<keyword evidence="2" id="KW-0418">Kinase</keyword>
<dbReference type="EMBL" id="KV428025">
    <property type="protein sequence ID" value="KZT41065.1"/>
    <property type="molecule type" value="Genomic_DNA"/>
</dbReference>
<name>A0A166FWJ2_9AGAM</name>
<evidence type="ECO:0000313" key="2">
    <source>
        <dbReference type="EMBL" id="KZT41065.1"/>
    </source>
</evidence>
<reference evidence="2 3" key="1">
    <citation type="journal article" date="2016" name="Mol. Biol. Evol.">
        <title>Comparative Genomics of Early-Diverging Mushroom-Forming Fungi Provides Insights into the Origins of Lignocellulose Decay Capabilities.</title>
        <authorList>
            <person name="Nagy L.G."/>
            <person name="Riley R."/>
            <person name="Tritt A."/>
            <person name="Adam C."/>
            <person name="Daum C."/>
            <person name="Floudas D."/>
            <person name="Sun H."/>
            <person name="Yadav J.S."/>
            <person name="Pangilinan J."/>
            <person name="Larsson K.H."/>
            <person name="Matsuura K."/>
            <person name="Barry K."/>
            <person name="Labutti K."/>
            <person name="Kuo R."/>
            <person name="Ohm R.A."/>
            <person name="Bhattacharya S.S."/>
            <person name="Shirouzu T."/>
            <person name="Yoshinaga Y."/>
            <person name="Martin F.M."/>
            <person name="Grigoriev I.V."/>
            <person name="Hibbett D.S."/>
        </authorList>
    </citation>
    <scope>NUCLEOTIDE SEQUENCE [LARGE SCALE GENOMIC DNA]</scope>
    <source>
        <strain evidence="2 3">HHB10207 ss-3</strain>
    </source>
</reference>
<accession>A0A166FWJ2</accession>
<dbReference type="STRING" id="1314776.A0A166FWJ2"/>
<evidence type="ECO:0000259" key="1">
    <source>
        <dbReference type="PROSITE" id="PS50011"/>
    </source>
</evidence>
<dbReference type="Gene3D" id="1.10.510.10">
    <property type="entry name" value="Transferase(Phosphotransferase) domain 1"/>
    <property type="match status" value="1"/>
</dbReference>
<keyword evidence="3" id="KW-1185">Reference proteome</keyword>
<dbReference type="Gene3D" id="3.30.200.20">
    <property type="entry name" value="Phosphorylase Kinase, domain 1"/>
    <property type="match status" value="1"/>
</dbReference>
<evidence type="ECO:0000313" key="3">
    <source>
        <dbReference type="Proteomes" id="UP000076798"/>
    </source>
</evidence>
<organism evidence="2 3">
    <name type="scientific">Sistotremastrum suecicum HHB10207 ss-3</name>
    <dbReference type="NCBI Taxonomy" id="1314776"/>
    <lineage>
        <taxon>Eukaryota</taxon>
        <taxon>Fungi</taxon>
        <taxon>Dikarya</taxon>
        <taxon>Basidiomycota</taxon>
        <taxon>Agaricomycotina</taxon>
        <taxon>Agaricomycetes</taxon>
        <taxon>Sistotremastrales</taxon>
        <taxon>Sistotremastraceae</taxon>
        <taxon>Sistotremastrum</taxon>
    </lineage>
</organism>
<dbReference type="OrthoDB" id="5987198at2759"/>
<feature type="domain" description="Protein kinase" evidence="1">
    <location>
        <begin position="63"/>
        <end position="398"/>
    </location>
</feature>
<dbReference type="AlphaFoldDB" id="A0A166FWJ2"/>
<proteinExistence type="predicted"/>
<dbReference type="InterPro" id="IPR000719">
    <property type="entry name" value="Prot_kinase_dom"/>
</dbReference>
<dbReference type="PROSITE" id="PS50011">
    <property type="entry name" value="PROTEIN_KINASE_DOM"/>
    <property type="match status" value="1"/>
</dbReference>
<dbReference type="SUPFAM" id="SSF56112">
    <property type="entry name" value="Protein kinase-like (PK-like)"/>
    <property type="match status" value="1"/>
</dbReference>
<sequence length="398" mass="45961">MPLFSKQQTSSQTVNVPPDLQLARTEQRWASYQPWLERIGYRLRRRYQPGWTPSWLTSGLSMIESEDALQIHIYGQVMDAVRTSDGRRVAMKFVNTSRRELPLWRLITALQSNPQNHCVPILDIHPLPDTDETVMVVMPLLIYYDRTDFETLGELLLCMHTFLEGLVFLHDRNVAHLDISKANAMMDPGPNLFPKGYHPAGPSFYTSSRHPLKLFGPTPHTSRTISPVTYYYIDFGESVWYPIDDMREYITGPVGHSVDAPEFKTKKPFDPFKLDIWALGDMFLTDLVKVYHDIDVVVPLVTIMRDDDPSKRPTAAQALRTLRSIIRAQRADVLSAFIRPQSPLGQRVSWSRFRKHRIEAKLLGRPPIYPEIPGLRDDKIEPLGPFTRLYLQFIHWLP</sequence>
<dbReference type="GO" id="GO:0004672">
    <property type="term" value="F:protein kinase activity"/>
    <property type="evidence" value="ECO:0007669"/>
    <property type="project" value="InterPro"/>
</dbReference>
<protein>
    <submittedName>
        <fullName evidence="2">Kinase-like protein</fullName>
    </submittedName>
</protein>
<dbReference type="Proteomes" id="UP000076798">
    <property type="component" value="Unassembled WGS sequence"/>
</dbReference>
<dbReference type="SMART" id="SM00220">
    <property type="entry name" value="S_TKc"/>
    <property type="match status" value="1"/>
</dbReference>